<keyword evidence="2" id="KW-1185">Reference proteome</keyword>
<sequence length="86" mass="10171">MKYYLVEFPDTDQEIDKKLKEIKQTGKKWYIGEQPDSYVDVAFNDEVIHEANEVSESWVFIIEDNVYIEASSLIEMREGLKSVFCR</sequence>
<evidence type="ECO:0000313" key="1">
    <source>
        <dbReference type="EMBL" id="SFS82274.1"/>
    </source>
</evidence>
<dbReference type="EMBL" id="FPAA01000008">
    <property type="protein sequence ID" value="SFS82274.1"/>
    <property type="molecule type" value="Genomic_DNA"/>
</dbReference>
<protein>
    <submittedName>
        <fullName evidence="1">Uncharacterized protein</fullName>
    </submittedName>
</protein>
<proteinExistence type="predicted"/>
<accession>A0A1I6SZ59</accession>
<reference evidence="2" key="1">
    <citation type="submission" date="2016-10" db="EMBL/GenBank/DDBJ databases">
        <authorList>
            <person name="Varghese N."/>
            <person name="Submissions S."/>
        </authorList>
    </citation>
    <scope>NUCLEOTIDE SEQUENCE [LARGE SCALE GENOMIC DNA]</scope>
    <source>
        <strain evidence="2">DSM 45789</strain>
    </source>
</reference>
<dbReference type="Proteomes" id="UP000198660">
    <property type="component" value="Unassembled WGS sequence"/>
</dbReference>
<name>A0A1I6SZ59_9BACL</name>
<dbReference type="RefSeq" id="WP_091837657.1">
    <property type="nucleotide sequence ID" value="NZ_FPAA01000008.1"/>
</dbReference>
<dbReference type="AlphaFoldDB" id="A0A1I6SZ59"/>
<organism evidence="1 2">
    <name type="scientific">Marininema halotolerans</name>
    <dbReference type="NCBI Taxonomy" id="1155944"/>
    <lineage>
        <taxon>Bacteria</taxon>
        <taxon>Bacillati</taxon>
        <taxon>Bacillota</taxon>
        <taxon>Bacilli</taxon>
        <taxon>Bacillales</taxon>
        <taxon>Thermoactinomycetaceae</taxon>
        <taxon>Marininema</taxon>
    </lineage>
</organism>
<evidence type="ECO:0000313" key="2">
    <source>
        <dbReference type="Proteomes" id="UP000198660"/>
    </source>
</evidence>
<gene>
    <name evidence="1" type="ORF">SAMN05444972_108149</name>
</gene>